<feature type="compositionally biased region" description="Acidic residues" evidence="1">
    <location>
        <begin position="517"/>
        <end position="527"/>
    </location>
</feature>
<feature type="region of interest" description="Disordered" evidence="1">
    <location>
        <begin position="275"/>
        <end position="312"/>
    </location>
</feature>
<dbReference type="Proteomes" id="UP000252139">
    <property type="component" value="Unassembled WGS sequence"/>
</dbReference>
<feature type="region of interest" description="Disordered" evidence="1">
    <location>
        <begin position="347"/>
        <end position="376"/>
    </location>
</feature>
<feature type="domain" description="Retrotransposon gag" evidence="2">
    <location>
        <begin position="71"/>
        <end position="155"/>
    </location>
</feature>
<comment type="caution">
    <text evidence="3">The sequence shown here is derived from an EMBL/GenBank/DDBJ whole genome shotgun (WGS) entry which is preliminary data.</text>
</comment>
<dbReference type="PANTHER" id="PTHR33223">
    <property type="entry name" value="CCHC-TYPE DOMAIN-CONTAINING PROTEIN"/>
    <property type="match status" value="1"/>
</dbReference>
<dbReference type="OrthoDB" id="2276648at2759"/>
<keyword evidence="4" id="KW-1185">Reference proteome</keyword>
<evidence type="ECO:0000313" key="3">
    <source>
        <dbReference type="EMBL" id="RCH80757.1"/>
    </source>
</evidence>
<feature type="compositionally biased region" description="Polar residues" evidence="1">
    <location>
        <begin position="275"/>
        <end position="284"/>
    </location>
</feature>
<protein>
    <recommendedName>
        <fullName evidence="2">Retrotransposon gag domain-containing protein</fullName>
    </recommendedName>
</protein>
<reference evidence="3 4" key="1">
    <citation type="journal article" date="2018" name="G3 (Bethesda)">
        <title>Phylogenetic and Phylogenomic Definition of Rhizopus Species.</title>
        <authorList>
            <person name="Gryganskyi A.P."/>
            <person name="Golan J."/>
            <person name="Dolatabadi S."/>
            <person name="Mondo S."/>
            <person name="Robb S."/>
            <person name="Idnurm A."/>
            <person name="Muszewska A."/>
            <person name="Steczkiewicz K."/>
            <person name="Masonjones S."/>
            <person name="Liao H.L."/>
            <person name="Gajdeczka M.T."/>
            <person name="Anike F."/>
            <person name="Vuek A."/>
            <person name="Anishchenko I.M."/>
            <person name="Voigt K."/>
            <person name="de Hoog G.S."/>
            <person name="Smith M.E."/>
            <person name="Heitman J."/>
            <person name="Vilgalys R."/>
            <person name="Stajich J.E."/>
        </authorList>
    </citation>
    <scope>NUCLEOTIDE SEQUENCE [LARGE SCALE GENOMIC DNA]</scope>
    <source>
        <strain evidence="3 4">CBS 357.93</strain>
    </source>
</reference>
<dbReference type="SUPFAM" id="SSF50630">
    <property type="entry name" value="Acid proteases"/>
    <property type="match status" value="1"/>
</dbReference>
<name>A0A367ISV1_RHIAZ</name>
<dbReference type="Gene3D" id="2.40.70.10">
    <property type="entry name" value="Acid Proteases"/>
    <property type="match status" value="1"/>
</dbReference>
<feature type="compositionally biased region" description="Polar residues" evidence="1">
    <location>
        <begin position="482"/>
        <end position="499"/>
    </location>
</feature>
<evidence type="ECO:0000313" key="4">
    <source>
        <dbReference type="Proteomes" id="UP000252139"/>
    </source>
</evidence>
<dbReference type="Pfam" id="PF03732">
    <property type="entry name" value="Retrotrans_gag"/>
    <property type="match status" value="1"/>
</dbReference>
<evidence type="ECO:0000259" key="2">
    <source>
        <dbReference type="Pfam" id="PF03732"/>
    </source>
</evidence>
<dbReference type="STRING" id="86630.A0A367ISV1"/>
<dbReference type="PANTHER" id="PTHR33223:SF6">
    <property type="entry name" value="CCHC-TYPE DOMAIN-CONTAINING PROTEIN"/>
    <property type="match status" value="1"/>
</dbReference>
<gene>
    <name evidence="3" type="ORF">CU097_002025</name>
</gene>
<sequence>MAGENSLGYSSSGTHLVRFLREIPEFSGAMSVQQGGRSVFNNPLSWLKQLSRLQELAGIGDKEALLIARDHLTGKAEKWYDRSCSNVKTWSEFTTRFKEKFCSGHEDYWWAEIANTKQGSDEDVEDVDIKLRELFSLVGVTDEKLKIRSFMDAINPAVAWEVERSEDMTKLTKMEDVVNAAVRAEGVIKKYRSKGVAIVGPPVVRQNQEVLDYDSNTFGDNRSVKSSSTMDDLLKEFRDLKISIVKTVNGSASNNSPRKFTCFYCKKEGHLYATNGASTSTTNHGGKRRRGDNPTLPANEDTTMREPTAGPSGTVYGQVQPQGSYGVPINPPNNGPPGVFYGVPGGGTPLPGPNPSGVPTKPASEQQMASKKKRVRKPVRYLPITIRKQDIWNTLARADAGLTVSEWLAIDKQAARELVDGLRTLRSRKKKITQDNQNRQTISAAHEGRSARGTKRNVQLINTVTNPYGSTVDTTHDSSSTGNSNDIYGVDNSGTNYANDSDESDSWMDSGYTTDSDAPENESDDGSTESLVTEATDETSKYSTVDYPYNLQHMRMSAPLKAPVAVNGIVFECTFDSGASVSVMNEGLARKLGCRIYPINT</sequence>
<feature type="compositionally biased region" description="Low complexity" evidence="1">
    <location>
        <begin position="470"/>
        <end position="481"/>
    </location>
</feature>
<accession>A0A367ISV1</accession>
<proteinExistence type="predicted"/>
<evidence type="ECO:0000256" key="1">
    <source>
        <dbReference type="SAM" id="MobiDB-lite"/>
    </source>
</evidence>
<organism evidence="3 4">
    <name type="scientific">Rhizopus azygosporus</name>
    <name type="common">Rhizopus microsporus var. azygosporus</name>
    <dbReference type="NCBI Taxonomy" id="86630"/>
    <lineage>
        <taxon>Eukaryota</taxon>
        <taxon>Fungi</taxon>
        <taxon>Fungi incertae sedis</taxon>
        <taxon>Mucoromycota</taxon>
        <taxon>Mucoromycotina</taxon>
        <taxon>Mucoromycetes</taxon>
        <taxon>Mucorales</taxon>
        <taxon>Mucorineae</taxon>
        <taxon>Rhizopodaceae</taxon>
        <taxon>Rhizopus</taxon>
    </lineage>
</organism>
<dbReference type="InterPro" id="IPR005162">
    <property type="entry name" value="Retrotrans_gag_dom"/>
</dbReference>
<dbReference type="InterPro" id="IPR021109">
    <property type="entry name" value="Peptidase_aspartic_dom_sf"/>
</dbReference>
<dbReference type="AlphaFoldDB" id="A0A367ISV1"/>
<feature type="region of interest" description="Disordered" evidence="1">
    <location>
        <begin position="462"/>
        <end position="539"/>
    </location>
</feature>
<dbReference type="EMBL" id="PJQL01003752">
    <property type="protein sequence ID" value="RCH80757.1"/>
    <property type="molecule type" value="Genomic_DNA"/>
</dbReference>